<dbReference type="Proteomes" id="UP000069205">
    <property type="component" value="Chromosome"/>
</dbReference>
<dbReference type="PATRIC" id="fig|42253.5.peg.3900"/>
<protein>
    <submittedName>
        <fullName evidence="2">YeeE/YedE family protein</fullName>
    </submittedName>
</protein>
<sequence length="176" mass="17940">MTAWAGLALGAAFGALLQLSGASSHTKITDALRLKDWTIIKLILAAIGVGLLGVHLLDAFGAAHMKVKDLYLPGVVIAGAIFGVGFALTGYCPGTALAAAAEGKPDAWLTIAGGLFGALAFAFLVPELEGALFALGRFGGITLHGSLGVPGLALALPLSLACLWLAMRLPEPRRNL</sequence>
<name>A0A0K2GHC8_NITMO</name>
<dbReference type="RefSeq" id="WP_053381213.1">
    <property type="nucleotide sequence ID" value="NZ_CP011801.1"/>
</dbReference>
<proteinExistence type="predicted"/>
<keyword evidence="1" id="KW-0472">Membrane</keyword>
<feature type="transmembrane region" description="Helical" evidence="1">
    <location>
        <begin position="70"/>
        <end position="91"/>
    </location>
</feature>
<dbReference type="EMBL" id="CP011801">
    <property type="protein sequence ID" value="ALA60341.1"/>
    <property type="molecule type" value="Genomic_DNA"/>
</dbReference>
<reference evidence="2 3" key="1">
    <citation type="journal article" date="2015" name="Proc. Natl. Acad. Sci. U.S.A.">
        <title>Expanded metabolic versatility of ubiquitous nitrite-oxidizing bacteria from the genus Nitrospira.</title>
        <authorList>
            <person name="Koch H."/>
            <person name="Lucker S."/>
            <person name="Albertsen M."/>
            <person name="Kitzinger K."/>
            <person name="Herbold C."/>
            <person name="Spieck E."/>
            <person name="Nielsen P.H."/>
            <person name="Wagner M."/>
            <person name="Daims H."/>
        </authorList>
    </citation>
    <scope>NUCLEOTIDE SEQUENCE [LARGE SCALE GENOMIC DNA]</scope>
    <source>
        <strain evidence="2 3">NSP M-1</strain>
    </source>
</reference>
<keyword evidence="3" id="KW-1185">Reference proteome</keyword>
<feature type="transmembrane region" description="Helical" evidence="1">
    <location>
        <begin position="147"/>
        <end position="167"/>
    </location>
</feature>
<dbReference type="KEGG" id="nmv:NITMOv2_3957"/>
<dbReference type="Pfam" id="PF04143">
    <property type="entry name" value="Sulf_transp"/>
    <property type="match status" value="1"/>
</dbReference>
<accession>A0A0K2GHC8</accession>
<evidence type="ECO:0000313" key="3">
    <source>
        <dbReference type="Proteomes" id="UP000069205"/>
    </source>
</evidence>
<dbReference type="STRING" id="42253.NITMOv2_3957"/>
<evidence type="ECO:0000313" key="2">
    <source>
        <dbReference type="EMBL" id="ALA60341.1"/>
    </source>
</evidence>
<gene>
    <name evidence="2" type="ORF">NITMOv2_3957</name>
</gene>
<keyword evidence="1" id="KW-1133">Transmembrane helix</keyword>
<evidence type="ECO:0000256" key="1">
    <source>
        <dbReference type="SAM" id="Phobius"/>
    </source>
</evidence>
<feature type="transmembrane region" description="Helical" evidence="1">
    <location>
        <begin position="111"/>
        <end position="135"/>
    </location>
</feature>
<organism evidence="2 3">
    <name type="scientific">Nitrospira moscoviensis</name>
    <dbReference type="NCBI Taxonomy" id="42253"/>
    <lineage>
        <taxon>Bacteria</taxon>
        <taxon>Pseudomonadati</taxon>
        <taxon>Nitrospirota</taxon>
        <taxon>Nitrospiria</taxon>
        <taxon>Nitrospirales</taxon>
        <taxon>Nitrospiraceae</taxon>
        <taxon>Nitrospira</taxon>
    </lineage>
</organism>
<dbReference type="InterPro" id="IPR007272">
    <property type="entry name" value="Sulf_transp_TsuA/YedE"/>
</dbReference>
<keyword evidence="1" id="KW-0812">Transmembrane</keyword>
<feature type="transmembrane region" description="Helical" evidence="1">
    <location>
        <begin position="38"/>
        <end position="58"/>
    </location>
</feature>
<dbReference type="AlphaFoldDB" id="A0A0K2GHC8"/>